<evidence type="ECO:0000259" key="8">
    <source>
        <dbReference type="PROSITE" id="PS50198"/>
    </source>
</evidence>
<dbReference type="Gene3D" id="1.10.4030.10">
    <property type="entry name" value="Porin chaperone SurA, peptide-binding domain"/>
    <property type="match status" value="1"/>
</dbReference>
<keyword evidence="4 6" id="KW-0697">Rotamase</keyword>
<evidence type="ECO:0000256" key="4">
    <source>
        <dbReference type="ARBA" id="ARBA00023110"/>
    </source>
</evidence>
<dbReference type="PANTHER" id="PTHR47245">
    <property type="entry name" value="PEPTIDYLPROLYL ISOMERASE"/>
    <property type="match status" value="1"/>
</dbReference>
<evidence type="ECO:0000256" key="3">
    <source>
        <dbReference type="ARBA" id="ARBA00022729"/>
    </source>
</evidence>
<dbReference type="PROSITE" id="PS50198">
    <property type="entry name" value="PPIC_PPIASE_2"/>
    <property type="match status" value="1"/>
</dbReference>
<feature type="compositionally biased region" description="Basic and acidic residues" evidence="7">
    <location>
        <begin position="153"/>
        <end position="202"/>
    </location>
</feature>
<dbReference type="InterPro" id="IPR046357">
    <property type="entry name" value="PPIase_dom_sf"/>
</dbReference>
<name>A0A2T4PYX7_STAWA</name>
<feature type="compositionally biased region" description="Low complexity" evidence="7">
    <location>
        <begin position="309"/>
        <end position="323"/>
    </location>
</feature>
<dbReference type="RefSeq" id="WP_049425048.1">
    <property type="nucleotide sequence ID" value="NZ_JUVB01000071.1"/>
</dbReference>
<dbReference type="SUPFAM" id="SSF109998">
    <property type="entry name" value="Triger factor/SurA peptide-binding domain-like"/>
    <property type="match status" value="1"/>
</dbReference>
<dbReference type="PROSITE" id="PS51257">
    <property type="entry name" value="PROKAR_LIPOPROTEIN"/>
    <property type="match status" value="1"/>
</dbReference>
<dbReference type="PANTHER" id="PTHR47245:SF1">
    <property type="entry name" value="FOLDASE PROTEIN PRSA"/>
    <property type="match status" value="1"/>
</dbReference>
<evidence type="ECO:0000313" key="10">
    <source>
        <dbReference type="Proteomes" id="UP000240717"/>
    </source>
</evidence>
<evidence type="ECO:0000313" key="9">
    <source>
        <dbReference type="EMBL" id="PTI50316.1"/>
    </source>
</evidence>
<dbReference type="SUPFAM" id="SSF54534">
    <property type="entry name" value="FKBP-like"/>
    <property type="match status" value="1"/>
</dbReference>
<dbReference type="Gene3D" id="3.10.50.40">
    <property type="match status" value="1"/>
</dbReference>
<keyword evidence="3" id="KW-0732">Signal</keyword>
<feature type="compositionally biased region" description="Basic and acidic residues" evidence="7">
    <location>
        <begin position="298"/>
        <end position="308"/>
    </location>
</feature>
<feature type="region of interest" description="Disordered" evidence="7">
    <location>
        <begin position="153"/>
        <end position="203"/>
    </location>
</feature>
<dbReference type="AlphaFoldDB" id="A0A2T4PYX7"/>
<evidence type="ECO:0000256" key="5">
    <source>
        <dbReference type="ARBA" id="ARBA00023235"/>
    </source>
</evidence>
<dbReference type="Proteomes" id="UP000240717">
    <property type="component" value="Unassembled WGS sequence"/>
</dbReference>
<protein>
    <recommendedName>
        <fullName evidence="2">peptidylprolyl isomerase</fullName>
        <ecNumber evidence="2">5.2.1.8</ecNumber>
    </recommendedName>
</protein>
<keyword evidence="5 6" id="KW-0413">Isomerase</keyword>
<accession>A0A2T4PYX7</accession>
<dbReference type="EMBL" id="PZEV01000032">
    <property type="protein sequence ID" value="PTI50316.1"/>
    <property type="molecule type" value="Genomic_DNA"/>
</dbReference>
<dbReference type="InterPro" id="IPR000297">
    <property type="entry name" value="PPIase_PpiC"/>
</dbReference>
<reference evidence="9 10" key="1">
    <citation type="journal article" date="2016" name="Front. Microbiol.">
        <title>Comprehensive Phylogenetic Analysis of Bovine Non-aureus Staphylococci Species Based on Whole-Genome Sequencing.</title>
        <authorList>
            <person name="Naushad S."/>
            <person name="Barkema H.W."/>
            <person name="Luby C."/>
            <person name="Condas L.A."/>
            <person name="Nobrega D.B."/>
            <person name="Carson D.A."/>
            <person name="De Buck J."/>
        </authorList>
    </citation>
    <scope>NUCLEOTIDE SEQUENCE [LARGE SCALE GENOMIC DNA]</scope>
    <source>
        <strain evidence="9 10">SNUC 2993</strain>
    </source>
</reference>
<dbReference type="Pfam" id="PF00639">
    <property type="entry name" value="Rotamase"/>
    <property type="match status" value="1"/>
</dbReference>
<evidence type="ECO:0000256" key="7">
    <source>
        <dbReference type="SAM" id="MobiDB-lite"/>
    </source>
</evidence>
<dbReference type="EC" id="5.2.1.8" evidence="2"/>
<evidence type="ECO:0000256" key="6">
    <source>
        <dbReference type="PROSITE-ProRule" id="PRU00278"/>
    </source>
</evidence>
<sequence length="330" mass="36973">MKAFNKIMIPVTASALLLGACGSDSTDSKENTLISSKAGDVKVEDVMKKIGKDQIASKSFSIALDKILADKYKDKVDTKDIDKDIKKEEKQYGGKEQFESVLKQQGMSMDEYKDQKRLSAYQKELLNDKIKVSDKEIKDNTKKASHILIKVKSKDSDKEGLSDKKAKQKAEEIQKEVSKDPSKFGEIAKKESMDKSSAKKDGSLGYVTKGQMMESFDKALFKLKEGEVSKVVKTDYGYHIIKADKETDFNSEKSNLKSKILEQKIQKDPKLLTDAYKEILDEYKVDYKDRDIKKAVDDTILDPDKIKQQEQQSSQGGASMQQGAPGMTGS</sequence>
<feature type="domain" description="PpiC" evidence="8">
    <location>
        <begin position="139"/>
        <end position="245"/>
    </location>
</feature>
<evidence type="ECO:0000256" key="2">
    <source>
        <dbReference type="ARBA" id="ARBA00013194"/>
    </source>
</evidence>
<evidence type="ECO:0000256" key="1">
    <source>
        <dbReference type="ARBA" id="ARBA00000971"/>
    </source>
</evidence>
<dbReference type="STRING" id="1194526.A284_04790"/>
<gene>
    <name evidence="9" type="ORF">BU085_09225</name>
</gene>
<comment type="catalytic activity">
    <reaction evidence="1">
        <text>[protein]-peptidylproline (omega=180) = [protein]-peptidylproline (omega=0)</text>
        <dbReference type="Rhea" id="RHEA:16237"/>
        <dbReference type="Rhea" id="RHEA-COMP:10747"/>
        <dbReference type="Rhea" id="RHEA-COMP:10748"/>
        <dbReference type="ChEBI" id="CHEBI:83833"/>
        <dbReference type="ChEBI" id="CHEBI:83834"/>
        <dbReference type="EC" id="5.2.1.8"/>
    </reaction>
</comment>
<proteinExistence type="predicted"/>
<dbReference type="InterPro" id="IPR050245">
    <property type="entry name" value="PrsA_foldase"/>
</dbReference>
<dbReference type="InterPro" id="IPR027304">
    <property type="entry name" value="Trigger_fact/SurA_dom_sf"/>
</dbReference>
<organism evidence="9 10">
    <name type="scientific">Staphylococcus warneri</name>
    <dbReference type="NCBI Taxonomy" id="1292"/>
    <lineage>
        <taxon>Bacteria</taxon>
        <taxon>Bacillati</taxon>
        <taxon>Bacillota</taxon>
        <taxon>Bacilli</taxon>
        <taxon>Bacillales</taxon>
        <taxon>Staphylococcaceae</taxon>
        <taxon>Staphylococcus</taxon>
    </lineage>
</organism>
<comment type="caution">
    <text evidence="9">The sequence shown here is derived from an EMBL/GenBank/DDBJ whole genome shotgun (WGS) entry which is preliminary data.</text>
</comment>
<feature type="region of interest" description="Disordered" evidence="7">
    <location>
        <begin position="298"/>
        <end position="330"/>
    </location>
</feature>
<dbReference type="GO" id="GO:0003755">
    <property type="term" value="F:peptidyl-prolyl cis-trans isomerase activity"/>
    <property type="evidence" value="ECO:0007669"/>
    <property type="project" value="UniProtKB-KW"/>
</dbReference>